<gene>
    <name evidence="1" type="ORF">KIN20_005289</name>
</gene>
<organism evidence="1 2">
    <name type="scientific">Parelaphostrongylus tenuis</name>
    <name type="common">Meningeal worm</name>
    <dbReference type="NCBI Taxonomy" id="148309"/>
    <lineage>
        <taxon>Eukaryota</taxon>
        <taxon>Metazoa</taxon>
        <taxon>Ecdysozoa</taxon>
        <taxon>Nematoda</taxon>
        <taxon>Chromadorea</taxon>
        <taxon>Rhabditida</taxon>
        <taxon>Rhabditina</taxon>
        <taxon>Rhabditomorpha</taxon>
        <taxon>Strongyloidea</taxon>
        <taxon>Metastrongylidae</taxon>
        <taxon>Parelaphostrongylus</taxon>
    </lineage>
</organism>
<proteinExistence type="predicted"/>
<dbReference type="EMBL" id="JAHQIW010000714">
    <property type="protein sequence ID" value="KAJ1349679.1"/>
    <property type="molecule type" value="Genomic_DNA"/>
</dbReference>
<evidence type="ECO:0000313" key="1">
    <source>
        <dbReference type="EMBL" id="KAJ1349679.1"/>
    </source>
</evidence>
<comment type="caution">
    <text evidence="1">The sequence shown here is derived from an EMBL/GenBank/DDBJ whole genome shotgun (WGS) entry which is preliminary data.</text>
</comment>
<sequence>MPPSLINHDKNFSHITPSVFIIYRWYLYCCSQETVKEMRNVDRQRIFEIDAESLASSSFYESPRLLLKRNSIELCSTGECRPSLSLLNGSMEER</sequence>
<reference evidence="1" key="1">
    <citation type="submission" date="2021-06" db="EMBL/GenBank/DDBJ databases">
        <title>Parelaphostrongylus tenuis whole genome reference sequence.</title>
        <authorList>
            <person name="Garwood T.J."/>
            <person name="Larsen P.A."/>
            <person name="Fountain-Jones N.M."/>
            <person name="Garbe J.R."/>
            <person name="Macchietto M.G."/>
            <person name="Kania S.A."/>
            <person name="Gerhold R.W."/>
            <person name="Richards J.E."/>
            <person name="Wolf T.M."/>
        </authorList>
    </citation>
    <scope>NUCLEOTIDE SEQUENCE</scope>
    <source>
        <strain evidence="1">MNPRO001-30</strain>
        <tissue evidence="1">Meninges</tissue>
    </source>
</reference>
<protein>
    <submittedName>
        <fullName evidence="1">Uncharacterized protein</fullName>
    </submittedName>
</protein>
<name>A0AAD5MSK1_PARTN</name>
<accession>A0AAD5MSK1</accession>
<dbReference type="AlphaFoldDB" id="A0AAD5MSK1"/>
<keyword evidence="2" id="KW-1185">Reference proteome</keyword>
<dbReference type="Proteomes" id="UP001196413">
    <property type="component" value="Unassembled WGS sequence"/>
</dbReference>
<evidence type="ECO:0000313" key="2">
    <source>
        <dbReference type="Proteomes" id="UP001196413"/>
    </source>
</evidence>